<dbReference type="Pfam" id="PF05133">
    <property type="entry name" value="SPP1_portal"/>
    <property type="match status" value="1"/>
</dbReference>
<keyword evidence="3" id="KW-1185">Reference proteome</keyword>
<dbReference type="Proteomes" id="UP000644010">
    <property type="component" value="Unassembled WGS sequence"/>
</dbReference>
<gene>
    <name evidence="2" type="ORF">H8S77_15445</name>
</gene>
<sequence length="493" mass="56841">MGSILNYIVDIFRGQSMNNSEVTKDLITLIQDKDISQAMEMFQNRDLEVLEAIQEYDPNLHDVMSRPNKLRKGREPYKTEKLPRRWQAYINEVALFYLLGQPIRWSKNDPDVKDEAFDAFTQFLKDTRFNTTMRQAKRIAGAETECAKLYHIYRNEETNKPEVKVVLLAKSLGYTLRPMFDQYGTLLAFGYGYYLKEGLNTVEHFDIQTSQFIYRCKKHNKGWEVTTIVNPTGKINIIYYQQEKEWEGAQSRINRDEQVDSKSADTNNYFADPKAKVSADVLESLSDPNDVGEVIRCFGSDSVFEYVTPPDSVELKRFEKDILKESILNDTFTFNFSPENTKGLGTLTGEALKRAMAPSYMKRDNRKEIYEIAVDREKNLILAIMKNVTHIELKAKLEALQIDFEFSEPFQEDIDKKWTAIGKLYNDGIVSLETAIKMLGVTDKPTEEIKKILEEKQQNQNNNESNKEDNQSSQNNTSAGQGNQRANRGEDNA</sequence>
<dbReference type="EMBL" id="JACOOI010000016">
    <property type="protein sequence ID" value="MBC5644275.1"/>
    <property type="molecule type" value="Genomic_DNA"/>
</dbReference>
<protein>
    <submittedName>
        <fullName evidence="2">Phage portal protein</fullName>
    </submittedName>
</protein>
<dbReference type="RefSeq" id="WP_186960176.1">
    <property type="nucleotide sequence ID" value="NZ_JACOOI010000016.1"/>
</dbReference>
<accession>A0ABR7E3C5</accession>
<comment type="caution">
    <text evidence="2">The sequence shown here is derived from an EMBL/GenBank/DDBJ whole genome shotgun (WGS) entry which is preliminary data.</text>
</comment>
<reference evidence="2 3" key="1">
    <citation type="submission" date="2020-08" db="EMBL/GenBank/DDBJ databases">
        <title>Genome public.</title>
        <authorList>
            <person name="Liu C."/>
            <person name="Sun Q."/>
        </authorList>
    </citation>
    <scope>NUCLEOTIDE SEQUENCE [LARGE SCALE GENOMIC DNA]</scope>
    <source>
        <strain evidence="2 3">BX2</strain>
    </source>
</reference>
<feature type="compositionally biased region" description="Polar residues" evidence="1">
    <location>
        <begin position="477"/>
        <end position="486"/>
    </location>
</feature>
<name>A0ABR7E3C5_9BACT</name>
<evidence type="ECO:0000313" key="2">
    <source>
        <dbReference type="EMBL" id="MBC5644275.1"/>
    </source>
</evidence>
<evidence type="ECO:0000256" key="1">
    <source>
        <dbReference type="SAM" id="MobiDB-lite"/>
    </source>
</evidence>
<evidence type="ECO:0000313" key="3">
    <source>
        <dbReference type="Proteomes" id="UP000644010"/>
    </source>
</evidence>
<organism evidence="2 3">
    <name type="scientific">Parabacteroides segnis</name>
    <dbReference type="NCBI Taxonomy" id="2763058"/>
    <lineage>
        <taxon>Bacteria</taxon>
        <taxon>Pseudomonadati</taxon>
        <taxon>Bacteroidota</taxon>
        <taxon>Bacteroidia</taxon>
        <taxon>Bacteroidales</taxon>
        <taxon>Tannerellaceae</taxon>
        <taxon>Parabacteroides</taxon>
    </lineage>
</organism>
<dbReference type="InterPro" id="IPR021145">
    <property type="entry name" value="Portal_protein_SPP1_Gp6-like"/>
</dbReference>
<feature type="region of interest" description="Disordered" evidence="1">
    <location>
        <begin position="455"/>
        <end position="493"/>
    </location>
</feature>
<proteinExistence type="predicted"/>